<dbReference type="Gene3D" id="2.60.120.200">
    <property type="match status" value="1"/>
</dbReference>
<protein>
    <recommendedName>
        <fullName evidence="4">non-specific serine/threonine protein kinase</fullName>
        <ecNumber evidence="4">2.7.11.1</ecNumber>
    </recommendedName>
</protein>
<dbReference type="InterPro" id="IPR000719">
    <property type="entry name" value="Prot_kinase_dom"/>
</dbReference>
<evidence type="ECO:0000256" key="15">
    <source>
        <dbReference type="ARBA" id="ARBA00023136"/>
    </source>
</evidence>
<dbReference type="InterPro" id="IPR011009">
    <property type="entry name" value="Kinase-like_dom_sf"/>
</dbReference>
<evidence type="ECO:0000256" key="19">
    <source>
        <dbReference type="SAM" id="Phobius"/>
    </source>
</evidence>
<evidence type="ECO:0000256" key="3">
    <source>
        <dbReference type="ARBA" id="ARBA00010217"/>
    </source>
</evidence>
<keyword evidence="6" id="KW-0723">Serine/threonine-protein kinase</keyword>
<name>A0A443N483_9MAGN</name>
<feature type="binding site" evidence="18">
    <location>
        <position position="375"/>
    </location>
    <ligand>
        <name>ATP</name>
        <dbReference type="ChEBI" id="CHEBI:30616"/>
    </ligand>
</feature>
<proteinExistence type="inferred from homology"/>
<dbReference type="Gene3D" id="3.30.200.20">
    <property type="entry name" value="Phosphorylase Kinase, domain 1"/>
    <property type="match status" value="1"/>
</dbReference>
<evidence type="ECO:0000256" key="20">
    <source>
        <dbReference type="SAM" id="SignalP"/>
    </source>
</evidence>
<dbReference type="GO" id="GO:0005886">
    <property type="term" value="C:plasma membrane"/>
    <property type="evidence" value="ECO:0007669"/>
    <property type="project" value="UniProtKB-SubCell"/>
</dbReference>
<dbReference type="SMART" id="SM00220">
    <property type="entry name" value="S_TKc"/>
    <property type="match status" value="1"/>
</dbReference>
<keyword evidence="17" id="KW-0325">Glycoprotein</keyword>
<dbReference type="InterPro" id="IPR001220">
    <property type="entry name" value="Legume_lectin_dom"/>
</dbReference>
<dbReference type="GO" id="GO:0005524">
    <property type="term" value="F:ATP binding"/>
    <property type="evidence" value="ECO:0007669"/>
    <property type="project" value="UniProtKB-UniRule"/>
</dbReference>
<dbReference type="PANTHER" id="PTHR27007">
    <property type="match status" value="1"/>
</dbReference>
<dbReference type="Gene3D" id="1.10.510.10">
    <property type="entry name" value="Transferase(Phosphotransferase) domain 1"/>
    <property type="match status" value="1"/>
</dbReference>
<evidence type="ECO:0000256" key="10">
    <source>
        <dbReference type="ARBA" id="ARBA00022734"/>
    </source>
</evidence>
<dbReference type="PROSITE" id="PS00107">
    <property type="entry name" value="PROTEIN_KINASE_ATP"/>
    <property type="match status" value="1"/>
</dbReference>
<reference evidence="22 23" key="1">
    <citation type="journal article" date="2019" name="Nat. Plants">
        <title>Stout camphor tree genome fills gaps in understanding of flowering plant genome evolution.</title>
        <authorList>
            <person name="Chaw S.M."/>
            <person name="Liu Y.C."/>
            <person name="Wu Y.W."/>
            <person name="Wang H.Y."/>
            <person name="Lin C.I."/>
            <person name="Wu C.S."/>
            <person name="Ke H.M."/>
            <person name="Chang L.Y."/>
            <person name="Hsu C.Y."/>
            <person name="Yang H.T."/>
            <person name="Sudianto E."/>
            <person name="Hsu M.H."/>
            <person name="Wu K.P."/>
            <person name="Wang L.N."/>
            <person name="Leebens-Mack J.H."/>
            <person name="Tsai I.J."/>
        </authorList>
    </citation>
    <scope>NUCLEOTIDE SEQUENCE [LARGE SCALE GENOMIC DNA]</scope>
    <source>
        <strain evidence="23">cv. Chaw 1501</strain>
        <tissue evidence="22">Young leaves</tissue>
    </source>
</reference>
<evidence type="ECO:0000256" key="5">
    <source>
        <dbReference type="ARBA" id="ARBA00022475"/>
    </source>
</evidence>
<dbReference type="OrthoDB" id="1925696at2759"/>
<feature type="chain" id="PRO_5019051740" description="non-specific serine/threonine protein kinase" evidence="20">
    <location>
        <begin position="17"/>
        <end position="666"/>
    </location>
</feature>
<dbReference type="GO" id="GO:0004674">
    <property type="term" value="F:protein serine/threonine kinase activity"/>
    <property type="evidence" value="ECO:0007669"/>
    <property type="project" value="UniProtKB-KW"/>
</dbReference>
<evidence type="ECO:0000256" key="1">
    <source>
        <dbReference type="ARBA" id="ARBA00004251"/>
    </source>
</evidence>
<dbReference type="Pfam" id="PF00139">
    <property type="entry name" value="Lectin_legB"/>
    <property type="match status" value="1"/>
</dbReference>
<evidence type="ECO:0000256" key="6">
    <source>
        <dbReference type="ARBA" id="ARBA00022527"/>
    </source>
</evidence>
<keyword evidence="23" id="KW-1185">Reference proteome</keyword>
<dbReference type="GO" id="GO:0002229">
    <property type="term" value="P:defense response to oomycetes"/>
    <property type="evidence" value="ECO:0007669"/>
    <property type="project" value="UniProtKB-ARBA"/>
</dbReference>
<dbReference type="CDD" id="cd14066">
    <property type="entry name" value="STKc_IRAK"/>
    <property type="match status" value="1"/>
</dbReference>
<dbReference type="PROSITE" id="PS00307">
    <property type="entry name" value="LECTIN_LEGUME_BETA"/>
    <property type="match status" value="1"/>
</dbReference>
<dbReference type="GO" id="GO:0030246">
    <property type="term" value="F:carbohydrate binding"/>
    <property type="evidence" value="ECO:0007669"/>
    <property type="project" value="UniProtKB-KW"/>
</dbReference>
<evidence type="ECO:0000256" key="7">
    <source>
        <dbReference type="ARBA" id="ARBA00022679"/>
    </source>
</evidence>
<keyword evidence="14 19" id="KW-1133">Transmembrane helix</keyword>
<gene>
    <name evidence="22" type="ORF">CKAN_00160500</name>
</gene>
<feature type="transmembrane region" description="Helical" evidence="19">
    <location>
        <begin position="280"/>
        <end position="302"/>
    </location>
</feature>
<dbReference type="EC" id="2.7.11.1" evidence="4"/>
<comment type="caution">
    <text evidence="22">The sequence shown here is derived from an EMBL/GenBank/DDBJ whole genome shotgun (WGS) entry which is preliminary data.</text>
</comment>
<feature type="signal peptide" evidence="20">
    <location>
        <begin position="1"/>
        <end position="16"/>
    </location>
</feature>
<evidence type="ECO:0000256" key="13">
    <source>
        <dbReference type="ARBA" id="ARBA00022840"/>
    </source>
</evidence>
<keyword evidence="7" id="KW-0808">Transferase</keyword>
<accession>A0A443N483</accession>
<evidence type="ECO:0000256" key="12">
    <source>
        <dbReference type="ARBA" id="ARBA00022777"/>
    </source>
</evidence>
<evidence type="ECO:0000256" key="8">
    <source>
        <dbReference type="ARBA" id="ARBA00022692"/>
    </source>
</evidence>
<dbReference type="PROSITE" id="PS00108">
    <property type="entry name" value="PROTEIN_KINASE_ST"/>
    <property type="match status" value="1"/>
</dbReference>
<evidence type="ECO:0000259" key="21">
    <source>
        <dbReference type="PROSITE" id="PS50011"/>
    </source>
</evidence>
<keyword evidence="16" id="KW-0675">Receptor</keyword>
<dbReference type="InterPro" id="IPR013320">
    <property type="entry name" value="ConA-like_dom_sf"/>
</dbReference>
<comment type="similarity">
    <text evidence="3">In the C-terminal section; belongs to the protein kinase superfamily. Ser/Thr protein kinase family.</text>
</comment>
<dbReference type="InterPro" id="IPR008271">
    <property type="entry name" value="Ser/Thr_kinase_AS"/>
</dbReference>
<sequence>MFFLLILSSFFHPSTLNFIEPVSFTFSSFDAGSCNTTGELVCSGAAAISNGYIDLTPDPQKDNVTESSALMSSVGRVVYKAPMIAWPANFMTTFTVLISRDPNWTNFGDGMAFFLAQNGGPSPPSSHGGFLGLFNGSTEGKTCNQLAVELDTYMNEFDPNANHVGVDTNSIISDATANLDAIGVDLKLGRQVKIKIKYDSWRNNLEIFAAYYGDPLKSILNHSMVMFGTVPRPVYVGFTGSTGPGGSFETHRIINWAFATYPVLNYSHNDGHEGDKTKKILIIIFPIVTSALIMVIFLLPLIRKCKWPRKKERKLSREGIESHSRIAANVPKMFTFKELSKATHNFSKENFLGVGGFGSVYRGDISDPPLTIAVKRISATSRQGEREYLAEICTIGRLRHKNLVQLHGWCHDRSNLLLVYEFMPNGSLDRFISKGFLDWPTRYRIIIGLASALLYLHEECGNVVIHRDVKPNNVMLDANYNAHLGDFGFARLLLNETSITTMLAGTPGYLAPECSYTGKASTESDVFSFGIVVLEVVCGRRTLGGIGENNLVDYVWELHGKGQLINCVDSRLKGELEEEEEMSRALVVGLLCSHPDPRLRPNMRKVIQVLTNPNEPLMELPESRPTAIYVTVLSPAVSMNPTASTTTMSSGLYSASLDESGLQYGR</sequence>
<dbReference type="PROSITE" id="PS50011">
    <property type="entry name" value="PROTEIN_KINASE_DOM"/>
    <property type="match status" value="1"/>
</dbReference>
<dbReference type="InterPro" id="IPR019825">
    <property type="entry name" value="Lectin_legB_Mn/Ca_BS"/>
</dbReference>
<dbReference type="Proteomes" id="UP000283530">
    <property type="component" value="Unassembled WGS sequence"/>
</dbReference>
<evidence type="ECO:0000256" key="2">
    <source>
        <dbReference type="ARBA" id="ARBA00008536"/>
    </source>
</evidence>
<dbReference type="InterPro" id="IPR017441">
    <property type="entry name" value="Protein_kinase_ATP_BS"/>
</dbReference>
<comment type="subcellular location">
    <subcellularLocation>
        <location evidence="1">Cell membrane</location>
        <topology evidence="1">Single-pass type I membrane protein</topology>
    </subcellularLocation>
</comment>
<keyword evidence="15 19" id="KW-0472">Membrane</keyword>
<comment type="similarity">
    <text evidence="2">In the N-terminal section; belongs to the leguminous lectin family.</text>
</comment>
<evidence type="ECO:0000256" key="4">
    <source>
        <dbReference type="ARBA" id="ARBA00012513"/>
    </source>
</evidence>
<dbReference type="AlphaFoldDB" id="A0A443N483"/>
<evidence type="ECO:0000313" key="23">
    <source>
        <dbReference type="Proteomes" id="UP000283530"/>
    </source>
</evidence>
<keyword evidence="5" id="KW-1003">Cell membrane</keyword>
<dbReference type="STRING" id="337451.A0A443N483"/>
<evidence type="ECO:0000256" key="11">
    <source>
        <dbReference type="ARBA" id="ARBA00022741"/>
    </source>
</evidence>
<dbReference type="EMBL" id="QPKB01000001">
    <property type="protein sequence ID" value="RWR73334.1"/>
    <property type="molecule type" value="Genomic_DNA"/>
</dbReference>
<dbReference type="FunFam" id="1.10.510.10:FF:000240">
    <property type="entry name" value="Lectin-domain containing receptor kinase A4.3"/>
    <property type="match status" value="1"/>
</dbReference>
<evidence type="ECO:0000256" key="9">
    <source>
        <dbReference type="ARBA" id="ARBA00022729"/>
    </source>
</evidence>
<keyword evidence="13 18" id="KW-0067">ATP-binding</keyword>
<keyword evidence="9 20" id="KW-0732">Signal</keyword>
<evidence type="ECO:0000256" key="14">
    <source>
        <dbReference type="ARBA" id="ARBA00022989"/>
    </source>
</evidence>
<dbReference type="InterPro" id="IPR050528">
    <property type="entry name" value="L-type_Lectin-RKs"/>
</dbReference>
<dbReference type="Pfam" id="PF00069">
    <property type="entry name" value="Pkinase"/>
    <property type="match status" value="1"/>
</dbReference>
<evidence type="ECO:0000313" key="22">
    <source>
        <dbReference type="EMBL" id="RWR73334.1"/>
    </source>
</evidence>
<feature type="domain" description="Protein kinase" evidence="21">
    <location>
        <begin position="346"/>
        <end position="618"/>
    </location>
</feature>
<dbReference type="SUPFAM" id="SSF56112">
    <property type="entry name" value="Protein kinase-like (PK-like)"/>
    <property type="match status" value="1"/>
</dbReference>
<evidence type="ECO:0000256" key="18">
    <source>
        <dbReference type="PROSITE-ProRule" id="PRU10141"/>
    </source>
</evidence>
<dbReference type="SUPFAM" id="SSF49899">
    <property type="entry name" value="Concanavalin A-like lectins/glucanases"/>
    <property type="match status" value="1"/>
</dbReference>
<keyword evidence="11 18" id="KW-0547">Nucleotide-binding</keyword>
<keyword evidence="10" id="KW-0430">Lectin</keyword>
<organism evidence="22 23">
    <name type="scientific">Cinnamomum micranthum f. kanehirae</name>
    <dbReference type="NCBI Taxonomy" id="337451"/>
    <lineage>
        <taxon>Eukaryota</taxon>
        <taxon>Viridiplantae</taxon>
        <taxon>Streptophyta</taxon>
        <taxon>Embryophyta</taxon>
        <taxon>Tracheophyta</taxon>
        <taxon>Spermatophyta</taxon>
        <taxon>Magnoliopsida</taxon>
        <taxon>Magnoliidae</taxon>
        <taxon>Laurales</taxon>
        <taxon>Lauraceae</taxon>
        <taxon>Cinnamomum</taxon>
    </lineage>
</organism>
<evidence type="ECO:0000256" key="17">
    <source>
        <dbReference type="ARBA" id="ARBA00023180"/>
    </source>
</evidence>
<keyword evidence="8 19" id="KW-0812">Transmembrane</keyword>
<dbReference type="CDD" id="cd06899">
    <property type="entry name" value="lectin_legume_LecRK_Arcelin_ConA"/>
    <property type="match status" value="1"/>
</dbReference>
<keyword evidence="12 22" id="KW-0418">Kinase</keyword>
<dbReference type="FunFam" id="3.30.200.20:FF:000178">
    <property type="entry name" value="serine/threonine-protein kinase PBS1-like"/>
    <property type="match status" value="1"/>
</dbReference>
<evidence type="ECO:0000256" key="16">
    <source>
        <dbReference type="ARBA" id="ARBA00023170"/>
    </source>
</evidence>